<dbReference type="Proteomes" id="UP000292927">
    <property type="component" value="Unassembled WGS sequence"/>
</dbReference>
<evidence type="ECO:0000313" key="3">
    <source>
        <dbReference type="Proteomes" id="UP000292927"/>
    </source>
</evidence>
<dbReference type="InterPro" id="IPR000257">
    <property type="entry name" value="Uroporphyrinogen_deCOase"/>
</dbReference>
<proteinExistence type="predicted"/>
<dbReference type="GO" id="GO:0004853">
    <property type="term" value="F:uroporphyrinogen decarboxylase activity"/>
    <property type="evidence" value="ECO:0007669"/>
    <property type="project" value="InterPro"/>
</dbReference>
<protein>
    <submittedName>
        <fullName evidence="2">Uroporphyrinogen decarboxylase</fullName>
    </submittedName>
</protein>
<dbReference type="EMBL" id="SGXF01000004">
    <property type="protein sequence ID" value="RZS94262.1"/>
    <property type="molecule type" value="Genomic_DNA"/>
</dbReference>
<dbReference type="SUPFAM" id="SSF51726">
    <property type="entry name" value="UROD/MetE-like"/>
    <property type="match status" value="1"/>
</dbReference>
<feature type="domain" description="Uroporphyrinogen decarboxylase (URO-D)" evidence="1">
    <location>
        <begin position="93"/>
        <end position="331"/>
    </location>
</feature>
<evidence type="ECO:0000259" key="1">
    <source>
        <dbReference type="Pfam" id="PF01208"/>
    </source>
</evidence>
<dbReference type="GO" id="GO:0006779">
    <property type="term" value="P:porphyrin-containing compound biosynthetic process"/>
    <property type="evidence" value="ECO:0007669"/>
    <property type="project" value="InterPro"/>
</dbReference>
<keyword evidence="3" id="KW-1185">Reference proteome</keyword>
<dbReference type="AlphaFoldDB" id="A0A4Q7P6C5"/>
<dbReference type="Pfam" id="PF01208">
    <property type="entry name" value="URO-D"/>
    <property type="match status" value="1"/>
</dbReference>
<name>A0A4Q7P6C5_9FIRM</name>
<dbReference type="InterPro" id="IPR038071">
    <property type="entry name" value="UROD/MetE-like_sf"/>
</dbReference>
<dbReference type="Gene3D" id="3.20.20.210">
    <property type="match status" value="1"/>
</dbReference>
<gene>
    <name evidence="2" type="ORF">EV209_2100</name>
</gene>
<accession>A0A4Q7P6C5</accession>
<dbReference type="PANTHER" id="PTHR47099">
    <property type="entry name" value="METHYLCOBAMIDE:COM METHYLTRANSFERASE MTBA"/>
    <property type="match status" value="1"/>
</dbReference>
<organism evidence="2 3">
    <name type="scientific">Cuneatibacter caecimuris</name>
    <dbReference type="NCBI Taxonomy" id="1796618"/>
    <lineage>
        <taxon>Bacteria</taxon>
        <taxon>Bacillati</taxon>
        <taxon>Bacillota</taxon>
        <taxon>Clostridia</taxon>
        <taxon>Lachnospirales</taxon>
        <taxon>Lachnospiraceae</taxon>
        <taxon>Cuneatibacter</taxon>
    </lineage>
</organism>
<dbReference type="PANTHER" id="PTHR47099:SF1">
    <property type="entry name" value="METHYLCOBAMIDE:COM METHYLTRANSFERASE MTBA"/>
    <property type="match status" value="1"/>
</dbReference>
<evidence type="ECO:0000313" key="2">
    <source>
        <dbReference type="EMBL" id="RZS94262.1"/>
    </source>
</evidence>
<dbReference type="InterPro" id="IPR052024">
    <property type="entry name" value="Methanogen_methyltrans"/>
</dbReference>
<sequence>METMTKMERVKAVLEGKPVDRPPFIAWGPHLNLEDKHIGDFTKAVIAYENQHDFDILKVMQNGLYNTEDYGQVIDETTDSEDACFKKTRIAAFTKIEDLQNVKTTDVTQGAIARETEMIRILCDYYKDTVPVLPTIFGPYRMLCQLTSYGNKAQQPAFLDGGMMKFARENEELYFHVMDVLTQQVVNIMDAFLKVGAAGFFYCPGGTYFDNIAEEDYLKYIRPWDEVALKAIEGRAWFTMLHICSAKVCFMDHMLDLPAQALNWEDASPDNPSLEEIRAKCDKVLMGGVDRHSDFYGGNRDKVKAALKEKTVEAMRQAGPKFIAAVGCESPREITHRFVVWREVMAELAE</sequence>
<comment type="caution">
    <text evidence="2">The sequence shown here is derived from an EMBL/GenBank/DDBJ whole genome shotgun (WGS) entry which is preliminary data.</text>
</comment>
<reference evidence="2 3" key="1">
    <citation type="submission" date="2019-02" db="EMBL/GenBank/DDBJ databases">
        <title>Genomic Encyclopedia of Type Strains, Phase IV (KMG-IV): sequencing the most valuable type-strain genomes for metagenomic binning, comparative biology and taxonomic classification.</title>
        <authorList>
            <person name="Goeker M."/>
        </authorList>
    </citation>
    <scope>NUCLEOTIDE SEQUENCE [LARGE SCALE GENOMIC DNA]</scope>
    <source>
        <strain evidence="2 3">DSM 29486</strain>
    </source>
</reference>